<feature type="binding site" evidence="11">
    <location>
        <position position="186"/>
    </location>
    <ligand>
        <name>S-adenosyl-L-methionine</name>
        <dbReference type="ChEBI" id="CHEBI:59789"/>
    </ligand>
</feature>
<dbReference type="EMBL" id="ML170165">
    <property type="protein sequence ID" value="TDL24765.1"/>
    <property type="molecule type" value="Genomic_DNA"/>
</dbReference>
<evidence type="ECO:0000256" key="7">
    <source>
        <dbReference type="ARBA" id="ARBA00043129"/>
    </source>
</evidence>
<dbReference type="OrthoDB" id="1298661at2759"/>
<comment type="catalytic activity">
    <reaction evidence="8">
        <text>N-terminal L-seryl-L-prolyl-L-lysyl-[protein] + 3 S-adenosyl-L-methionine = N-terminal N,N,N-trimethyl-L-seryl-L-prolyl-L-lysyl-[protein] + 3 S-adenosyl-L-homocysteine + 3 H(+)</text>
        <dbReference type="Rhea" id="RHEA:54724"/>
        <dbReference type="Rhea" id="RHEA-COMP:13789"/>
        <dbReference type="Rhea" id="RHEA-COMP:13973"/>
        <dbReference type="ChEBI" id="CHEBI:15378"/>
        <dbReference type="ChEBI" id="CHEBI:57856"/>
        <dbReference type="ChEBI" id="CHEBI:59789"/>
        <dbReference type="ChEBI" id="CHEBI:138061"/>
        <dbReference type="ChEBI" id="CHEBI:138317"/>
        <dbReference type="EC" id="2.1.1.244"/>
    </reaction>
</comment>
<keyword evidence="2" id="KW-0489">Methyltransferase</keyword>
<reference evidence="12 13" key="1">
    <citation type="submission" date="2018-06" db="EMBL/GenBank/DDBJ databases">
        <title>A transcriptomic atlas of mushroom development highlights an independent origin of complex multicellularity.</title>
        <authorList>
            <consortium name="DOE Joint Genome Institute"/>
            <person name="Krizsan K."/>
            <person name="Almasi E."/>
            <person name="Merenyi Z."/>
            <person name="Sahu N."/>
            <person name="Viragh M."/>
            <person name="Koszo T."/>
            <person name="Mondo S."/>
            <person name="Kiss B."/>
            <person name="Balint B."/>
            <person name="Kues U."/>
            <person name="Barry K."/>
            <person name="Hegedus J.C."/>
            <person name="Henrissat B."/>
            <person name="Johnson J."/>
            <person name="Lipzen A."/>
            <person name="Ohm R."/>
            <person name="Nagy I."/>
            <person name="Pangilinan J."/>
            <person name="Yan J."/>
            <person name="Xiong Y."/>
            <person name="Grigoriev I.V."/>
            <person name="Hibbett D.S."/>
            <person name="Nagy L.G."/>
        </authorList>
    </citation>
    <scope>NUCLEOTIDE SEQUENCE [LARGE SCALE GENOMIC DNA]</scope>
    <source>
        <strain evidence="12 13">SZMC22713</strain>
    </source>
</reference>
<dbReference type="GO" id="GO:0005737">
    <property type="term" value="C:cytoplasm"/>
    <property type="evidence" value="ECO:0007669"/>
    <property type="project" value="TreeGrafter"/>
</dbReference>
<keyword evidence="13" id="KW-1185">Reference proteome</keyword>
<keyword evidence="4 11" id="KW-0949">S-adenosyl-L-methionine</keyword>
<evidence type="ECO:0000256" key="9">
    <source>
        <dbReference type="ARBA" id="ARBA00047885"/>
    </source>
</evidence>
<feature type="binding site" evidence="11">
    <location>
        <position position="86"/>
    </location>
    <ligand>
        <name>S-adenosyl-L-methionine</name>
        <dbReference type="ChEBI" id="CHEBI:59789"/>
    </ligand>
</feature>
<evidence type="ECO:0000256" key="10">
    <source>
        <dbReference type="ARBA" id="ARBA00048167"/>
    </source>
</evidence>
<dbReference type="InterPro" id="IPR029063">
    <property type="entry name" value="SAM-dependent_MTases_sf"/>
</dbReference>
<organism evidence="12 13">
    <name type="scientific">Rickenella mellea</name>
    <dbReference type="NCBI Taxonomy" id="50990"/>
    <lineage>
        <taxon>Eukaryota</taxon>
        <taxon>Fungi</taxon>
        <taxon>Dikarya</taxon>
        <taxon>Basidiomycota</taxon>
        <taxon>Agaricomycotina</taxon>
        <taxon>Agaricomycetes</taxon>
        <taxon>Hymenochaetales</taxon>
        <taxon>Rickenellaceae</taxon>
        <taxon>Rickenella</taxon>
    </lineage>
</organism>
<dbReference type="AlphaFoldDB" id="A0A4Y7QBE4"/>
<comment type="similarity">
    <text evidence="1">Belongs to the methyltransferase superfamily. NTM1 family.</text>
</comment>
<dbReference type="PIRSF" id="PIRSF016958">
    <property type="entry name" value="DUF858_MeTrfase_lik"/>
    <property type="match status" value="1"/>
</dbReference>
<evidence type="ECO:0000256" key="5">
    <source>
        <dbReference type="ARBA" id="ARBA00039112"/>
    </source>
</evidence>
<evidence type="ECO:0000256" key="4">
    <source>
        <dbReference type="ARBA" id="ARBA00022691"/>
    </source>
</evidence>
<evidence type="ECO:0000313" key="13">
    <source>
        <dbReference type="Proteomes" id="UP000294933"/>
    </source>
</evidence>
<sequence>MQSNDVQQPNVKDGIDYWNSRPASVDGVLGGFGTGSLPRVDALGSRLFLLSLIPQLSIVPSAIRPLNPLPPTRRTRAVDVGAGVGRVTSSVLLHLVQDVVLVEPVDNFVREALARASATEHLSGEWKGLLDKRKSVTVLQGTLQDFDPSKPITGSNATLLGRVGYSPPDSEHQAEDESGFDVIWCQWCLGHLSDPDLVEFFLRARKSLRSAKKGTGDFEGLIIVKENTCSEKPPGTPTVRFDAQDSSLTRSDNAWKAAFREAGLTLLKEETQLGLTPGLYPVKMYALR</sequence>
<protein>
    <recommendedName>
        <fullName evidence="6">Alpha N-terminal protein methyltransferase 1</fullName>
        <ecNumber evidence="5">2.1.1.244</ecNumber>
    </recommendedName>
    <alternativeName>
        <fullName evidence="7">X-Pro-Lys N-terminal protein methyltransferase 1</fullName>
    </alternativeName>
</protein>
<dbReference type="Pfam" id="PF05891">
    <property type="entry name" value="Methyltransf_PK"/>
    <property type="match status" value="2"/>
</dbReference>
<dbReference type="STRING" id="50990.A0A4Y7QBE4"/>
<dbReference type="Gene3D" id="3.40.50.150">
    <property type="entry name" value="Vaccinia Virus protein VP39"/>
    <property type="match status" value="1"/>
</dbReference>
<dbReference type="CDD" id="cd02440">
    <property type="entry name" value="AdoMet_MTases"/>
    <property type="match status" value="1"/>
</dbReference>
<evidence type="ECO:0000256" key="8">
    <source>
        <dbReference type="ARBA" id="ARBA00047306"/>
    </source>
</evidence>
<dbReference type="VEuPathDB" id="FungiDB:BD410DRAFT_60326"/>
<accession>A0A4Y7QBE4</accession>
<evidence type="ECO:0000256" key="2">
    <source>
        <dbReference type="ARBA" id="ARBA00022603"/>
    </source>
</evidence>
<evidence type="ECO:0000256" key="3">
    <source>
        <dbReference type="ARBA" id="ARBA00022679"/>
    </source>
</evidence>
<evidence type="ECO:0000313" key="12">
    <source>
        <dbReference type="EMBL" id="TDL24765.1"/>
    </source>
</evidence>
<feature type="binding site" evidence="11">
    <location>
        <begin position="143"/>
        <end position="144"/>
    </location>
    <ligand>
        <name>S-adenosyl-L-methionine</name>
        <dbReference type="ChEBI" id="CHEBI:59789"/>
    </ligand>
</feature>
<dbReference type="PANTHER" id="PTHR12753:SF0">
    <property type="entry name" value="ALPHA N-TERMINAL PROTEIN METHYLTRANSFERASE 1"/>
    <property type="match status" value="1"/>
</dbReference>
<proteinExistence type="inferred from homology"/>
<evidence type="ECO:0000256" key="1">
    <source>
        <dbReference type="ARBA" id="ARBA00009059"/>
    </source>
</evidence>
<comment type="catalytic activity">
    <reaction evidence="9">
        <text>N-terminal L-prolyl-L-prolyl-L-lysyl-[protein] + 2 S-adenosyl-L-methionine = N-terminal N,N-dimethyl-L-prolyl-L-prolyl-L-lysyl-[protein] + 2 S-adenosyl-L-homocysteine + 2 H(+)</text>
        <dbReference type="Rhea" id="RHEA:54736"/>
        <dbReference type="Rhea" id="RHEA-COMP:13787"/>
        <dbReference type="Rhea" id="RHEA-COMP:13974"/>
        <dbReference type="ChEBI" id="CHEBI:15378"/>
        <dbReference type="ChEBI" id="CHEBI:57856"/>
        <dbReference type="ChEBI" id="CHEBI:59789"/>
        <dbReference type="ChEBI" id="CHEBI:138059"/>
        <dbReference type="ChEBI" id="CHEBI:138318"/>
        <dbReference type="EC" id="2.1.1.244"/>
    </reaction>
</comment>
<dbReference type="Proteomes" id="UP000294933">
    <property type="component" value="Unassembled WGS sequence"/>
</dbReference>
<dbReference type="InterPro" id="IPR008576">
    <property type="entry name" value="MeTrfase_NTM1"/>
</dbReference>
<dbReference type="GO" id="GO:0071885">
    <property type="term" value="F:N-terminal protein N-methyltransferase activity"/>
    <property type="evidence" value="ECO:0007669"/>
    <property type="project" value="UniProtKB-EC"/>
</dbReference>
<dbReference type="SUPFAM" id="SSF53335">
    <property type="entry name" value="S-adenosyl-L-methionine-dependent methyltransferases"/>
    <property type="match status" value="1"/>
</dbReference>
<dbReference type="EC" id="2.1.1.244" evidence="5"/>
<evidence type="ECO:0000256" key="11">
    <source>
        <dbReference type="PIRSR" id="PIRSR016958-1"/>
    </source>
</evidence>
<evidence type="ECO:0000256" key="6">
    <source>
        <dbReference type="ARBA" id="ARBA00039449"/>
    </source>
</evidence>
<name>A0A4Y7QBE4_9AGAM</name>
<dbReference type="GO" id="GO:0032259">
    <property type="term" value="P:methylation"/>
    <property type="evidence" value="ECO:0007669"/>
    <property type="project" value="UniProtKB-KW"/>
</dbReference>
<comment type="catalytic activity">
    <reaction evidence="10">
        <text>N-terminal L-alanyl-L-prolyl-L-lysyl-[protein] + 3 S-adenosyl-L-methionine = N-terminal N,N,N-trimethyl-L-alanyl-L-prolyl-L-lysyl-[protein] + 3 S-adenosyl-L-homocysteine + 3 H(+)</text>
        <dbReference type="Rhea" id="RHEA:54712"/>
        <dbReference type="Rhea" id="RHEA-COMP:13785"/>
        <dbReference type="Rhea" id="RHEA-COMP:13971"/>
        <dbReference type="ChEBI" id="CHEBI:15378"/>
        <dbReference type="ChEBI" id="CHEBI:57856"/>
        <dbReference type="ChEBI" id="CHEBI:59789"/>
        <dbReference type="ChEBI" id="CHEBI:138057"/>
        <dbReference type="ChEBI" id="CHEBI:138315"/>
        <dbReference type="EC" id="2.1.1.244"/>
    </reaction>
</comment>
<keyword evidence="3" id="KW-0808">Transferase</keyword>
<feature type="binding site" evidence="11">
    <location>
        <position position="81"/>
    </location>
    <ligand>
        <name>S-adenosyl-L-methionine</name>
        <dbReference type="ChEBI" id="CHEBI:59789"/>
    </ligand>
</feature>
<dbReference type="PANTHER" id="PTHR12753">
    <property type="entry name" value="AD-003 - RELATED"/>
    <property type="match status" value="1"/>
</dbReference>
<gene>
    <name evidence="12" type="ORF">BD410DRAFT_60326</name>
</gene>